<protein>
    <submittedName>
        <fullName evidence="1">Uncharacterized protein</fullName>
    </submittedName>
</protein>
<proteinExistence type="predicted"/>
<evidence type="ECO:0000313" key="2">
    <source>
        <dbReference type="Proteomes" id="UP000238479"/>
    </source>
</evidence>
<name>A0A2P6PFA6_ROSCH</name>
<sequence>MFLRELDVSDSQYIVTSTGVVIELCSVVGMKMNTLIRDPNLLELGDAEISINYNICSYFGFQLLKHDKVEVAFTCSLSWKFMVLIF</sequence>
<accession>A0A2P6PFA6</accession>
<dbReference type="Gramene" id="PRQ20588">
    <property type="protein sequence ID" value="PRQ20588"/>
    <property type="gene ID" value="RchiOBHm_Chr7g0229801"/>
</dbReference>
<reference evidence="1 2" key="1">
    <citation type="journal article" date="2018" name="Nat. Genet.">
        <title>The Rosa genome provides new insights in the design of modern roses.</title>
        <authorList>
            <person name="Bendahmane M."/>
        </authorList>
    </citation>
    <scope>NUCLEOTIDE SEQUENCE [LARGE SCALE GENOMIC DNA]</scope>
    <source>
        <strain evidence="2">cv. Old Blush</strain>
    </source>
</reference>
<dbReference type="Proteomes" id="UP000238479">
    <property type="component" value="Chromosome 7"/>
</dbReference>
<dbReference type="EMBL" id="PDCK01000045">
    <property type="protein sequence ID" value="PRQ20588.1"/>
    <property type="molecule type" value="Genomic_DNA"/>
</dbReference>
<keyword evidence="2" id="KW-1185">Reference proteome</keyword>
<evidence type="ECO:0000313" key="1">
    <source>
        <dbReference type="EMBL" id="PRQ20588.1"/>
    </source>
</evidence>
<gene>
    <name evidence="1" type="ORF">RchiOBHm_Chr7g0229801</name>
</gene>
<organism evidence="1 2">
    <name type="scientific">Rosa chinensis</name>
    <name type="common">China rose</name>
    <dbReference type="NCBI Taxonomy" id="74649"/>
    <lineage>
        <taxon>Eukaryota</taxon>
        <taxon>Viridiplantae</taxon>
        <taxon>Streptophyta</taxon>
        <taxon>Embryophyta</taxon>
        <taxon>Tracheophyta</taxon>
        <taxon>Spermatophyta</taxon>
        <taxon>Magnoliopsida</taxon>
        <taxon>eudicotyledons</taxon>
        <taxon>Gunneridae</taxon>
        <taxon>Pentapetalae</taxon>
        <taxon>rosids</taxon>
        <taxon>fabids</taxon>
        <taxon>Rosales</taxon>
        <taxon>Rosaceae</taxon>
        <taxon>Rosoideae</taxon>
        <taxon>Rosoideae incertae sedis</taxon>
        <taxon>Rosa</taxon>
    </lineage>
</organism>
<dbReference type="AlphaFoldDB" id="A0A2P6PFA6"/>
<comment type="caution">
    <text evidence="1">The sequence shown here is derived from an EMBL/GenBank/DDBJ whole genome shotgun (WGS) entry which is preliminary data.</text>
</comment>